<name>A0A6C0UM86_9EURY</name>
<dbReference type="RefSeq" id="WP_163486016.1">
    <property type="nucleotide sequence ID" value="NZ_CP048739.1"/>
</dbReference>
<sequence length="142" mass="15223">MDNPDESVPVTGDPAAVAETLQQHLGDAPDTSRVGALQPIVEAVAGWRDAASVSPDEWLAALEATPDVLFLQTDDGVIRYRPDVTGERDDPEAFRLVRTGDDTSVEPLDREAAAAVLDDESVTVGVVTDLPVEIRARFLSQE</sequence>
<dbReference type="AlphaFoldDB" id="A0A6C0UM86"/>
<evidence type="ECO:0000313" key="1">
    <source>
        <dbReference type="EMBL" id="QIB74048.1"/>
    </source>
</evidence>
<reference evidence="1 2" key="1">
    <citation type="submission" date="2020-02" db="EMBL/GenBank/DDBJ databases">
        <title>Whole genome sequence of Halogeometricum borinquense strain wsp4.</title>
        <authorList>
            <person name="Verma D.K."/>
            <person name="Gopal K."/>
            <person name="Prasad E.S."/>
        </authorList>
    </citation>
    <scope>NUCLEOTIDE SEQUENCE [LARGE SCALE GENOMIC DNA]</scope>
    <source>
        <strain evidence="2">wsp4</strain>
    </source>
</reference>
<accession>A0A6C0UM86</accession>
<organism evidence="1 2">
    <name type="scientific">Halogeometricum borinquense</name>
    <dbReference type="NCBI Taxonomy" id="60847"/>
    <lineage>
        <taxon>Archaea</taxon>
        <taxon>Methanobacteriati</taxon>
        <taxon>Methanobacteriota</taxon>
        <taxon>Stenosarchaea group</taxon>
        <taxon>Halobacteria</taxon>
        <taxon>Halobacteriales</taxon>
        <taxon>Haloferacaceae</taxon>
        <taxon>Halogeometricum</taxon>
    </lineage>
</organism>
<proteinExistence type="predicted"/>
<dbReference type="EMBL" id="CP048739">
    <property type="protein sequence ID" value="QIB74048.1"/>
    <property type="molecule type" value="Genomic_DNA"/>
</dbReference>
<dbReference type="GeneID" id="44079117"/>
<dbReference type="Proteomes" id="UP000465846">
    <property type="component" value="Chromosome"/>
</dbReference>
<protein>
    <submittedName>
        <fullName evidence="1">Uncharacterized protein</fullName>
    </submittedName>
</protein>
<gene>
    <name evidence="1" type="ORF">G3I44_06910</name>
</gene>
<evidence type="ECO:0000313" key="2">
    <source>
        <dbReference type="Proteomes" id="UP000465846"/>
    </source>
</evidence>